<organism evidence="2 3">
    <name type="scientific">Candidatus Amunia macphersoniae</name>
    <dbReference type="NCBI Taxonomy" id="3127014"/>
    <lineage>
        <taxon>Bacteria</taxon>
        <taxon>Bacillati</taxon>
        <taxon>Candidatus Dormiibacterota</taxon>
        <taxon>Candidatus Dormibacteria</taxon>
        <taxon>Candidatus Aeolococcales</taxon>
        <taxon>Candidatus Aeolococcaceae</taxon>
        <taxon>Candidatus Amunia</taxon>
    </lineage>
</organism>
<dbReference type="GO" id="GO:0003677">
    <property type="term" value="F:DNA binding"/>
    <property type="evidence" value="ECO:0007669"/>
    <property type="project" value="InterPro"/>
</dbReference>
<feature type="domain" description="ERCC4" evidence="1">
    <location>
        <begin position="1"/>
        <end position="81"/>
    </location>
</feature>
<protein>
    <submittedName>
        <fullName evidence="2">ERCC4 domain-containing protein</fullName>
    </submittedName>
</protein>
<sequence length="147" mass="15918">MIAVDTREKYGWRFAGRSVELERRALPAGDYAAMADGVILGVVERKTMENLATSLSDGSLVFQLQRLGEAGHAAVVVEASYPDLFRTQPGRGSWLADILGRLAARYPEVPIIFAGSRRFAEEWTYRYFGALAGDGSAGDMGAESAPT</sequence>
<name>A0A934KKM4_9BACT</name>
<dbReference type="GO" id="GO:0006259">
    <property type="term" value="P:DNA metabolic process"/>
    <property type="evidence" value="ECO:0007669"/>
    <property type="project" value="UniProtKB-ARBA"/>
</dbReference>
<accession>A0A934KKM4</accession>
<evidence type="ECO:0000259" key="1">
    <source>
        <dbReference type="SMART" id="SM00891"/>
    </source>
</evidence>
<dbReference type="SMART" id="SM00891">
    <property type="entry name" value="ERCC4"/>
    <property type="match status" value="1"/>
</dbReference>
<dbReference type="AlphaFoldDB" id="A0A934KKM4"/>
<dbReference type="EMBL" id="JAEKNN010000044">
    <property type="protein sequence ID" value="MBJ7609447.1"/>
    <property type="molecule type" value="Genomic_DNA"/>
</dbReference>
<dbReference type="SUPFAM" id="SSF52980">
    <property type="entry name" value="Restriction endonuclease-like"/>
    <property type="match status" value="1"/>
</dbReference>
<evidence type="ECO:0000313" key="2">
    <source>
        <dbReference type="EMBL" id="MBJ7609447.1"/>
    </source>
</evidence>
<dbReference type="Pfam" id="PF02732">
    <property type="entry name" value="ERCC4"/>
    <property type="match status" value="1"/>
</dbReference>
<comment type="caution">
    <text evidence="2">The sequence shown here is derived from an EMBL/GenBank/DDBJ whole genome shotgun (WGS) entry which is preliminary data.</text>
</comment>
<evidence type="ECO:0000313" key="3">
    <source>
        <dbReference type="Proteomes" id="UP000614410"/>
    </source>
</evidence>
<gene>
    <name evidence="2" type="ORF">JF887_08460</name>
</gene>
<reference evidence="2 3" key="1">
    <citation type="submission" date="2020-10" db="EMBL/GenBank/DDBJ databases">
        <title>Ca. Dormibacterota MAGs.</title>
        <authorList>
            <person name="Montgomery K."/>
        </authorList>
    </citation>
    <scope>NUCLEOTIDE SEQUENCE [LARGE SCALE GENOMIC DNA]</scope>
    <source>
        <strain evidence="2">Mitchell_Peninsula_5</strain>
    </source>
</reference>
<dbReference type="Proteomes" id="UP000614410">
    <property type="component" value="Unassembled WGS sequence"/>
</dbReference>
<dbReference type="Gene3D" id="3.40.50.10130">
    <property type="match status" value="1"/>
</dbReference>
<dbReference type="InterPro" id="IPR006166">
    <property type="entry name" value="ERCC4_domain"/>
</dbReference>
<proteinExistence type="predicted"/>
<dbReference type="InterPro" id="IPR011335">
    <property type="entry name" value="Restrct_endonuc-II-like"/>
</dbReference>
<dbReference type="GO" id="GO:0004518">
    <property type="term" value="F:nuclease activity"/>
    <property type="evidence" value="ECO:0007669"/>
    <property type="project" value="InterPro"/>
</dbReference>